<evidence type="ECO:0008006" key="3">
    <source>
        <dbReference type="Google" id="ProtNLM"/>
    </source>
</evidence>
<evidence type="ECO:0000313" key="2">
    <source>
        <dbReference type="Proteomes" id="UP000199026"/>
    </source>
</evidence>
<proteinExistence type="predicted"/>
<dbReference type="RefSeq" id="WP_089888445.1">
    <property type="nucleotide sequence ID" value="NZ_CALJFH010000026.1"/>
</dbReference>
<dbReference type="GeneID" id="78123876"/>
<name>A0A1H3III6_9RHOB</name>
<dbReference type="AlphaFoldDB" id="A0A1H3III6"/>
<dbReference type="STRING" id="576131.SAMN05444486_1011093"/>
<dbReference type="SUPFAM" id="SSF52540">
    <property type="entry name" value="P-loop containing nucleoside triphosphate hydrolases"/>
    <property type="match status" value="1"/>
</dbReference>
<evidence type="ECO:0000313" key="1">
    <source>
        <dbReference type="EMBL" id="SDY27397.1"/>
    </source>
</evidence>
<sequence>MLIFSKAKLVLFSVPKTGTTAIETALAPHAAIALLDPPELKHAPVYRYNRFLRPMVEKFIGDEVETLAVIREPVSWLGSWYRYRQRPFLSGRPVSTEGLSFDQFVEAYLAETRPAYANVGAQSKFVEPRPNGTAITRFFKYEELQDCVAYLEERLELAISLPQVNVSPKQDLELSPALEARLRTACAADFHLWNSIPS</sequence>
<protein>
    <recommendedName>
        <fullName evidence="3">Gamma-glutamyl kinase</fullName>
    </recommendedName>
</protein>
<dbReference type="InterPro" id="IPR027417">
    <property type="entry name" value="P-loop_NTPase"/>
</dbReference>
<accession>A0A1H3III6</accession>
<keyword evidence="2" id="KW-1185">Reference proteome</keyword>
<dbReference type="OrthoDB" id="7687351at2"/>
<dbReference type="EMBL" id="FNPR01000001">
    <property type="protein sequence ID" value="SDY27397.1"/>
    <property type="molecule type" value="Genomic_DNA"/>
</dbReference>
<organism evidence="1 2">
    <name type="scientific">Lentibacter algarum</name>
    <dbReference type="NCBI Taxonomy" id="576131"/>
    <lineage>
        <taxon>Bacteria</taxon>
        <taxon>Pseudomonadati</taxon>
        <taxon>Pseudomonadota</taxon>
        <taxon>Alphaproteobacteria</taxon>
        <taxon>Rhodobacterales</taxon>
        <taxon>Roseobacteraceae</taxon>
        <taxon>Lentibacter</taxon>
    </lineage>
</organism>
<dbReference type="Gene3D" id="3.40.50.300">
    <property type="entry name" value="P-loop containing nucleotide triphosphate hydrolases"/>
    <property type="match status" value="1"/>
</dbReference>
<gene>
    <name evidence="1" type="ORF">SAMN05444486_1011093</name>
</gene>
<reference evidence="1 2" key="1">
    <citation type="submission" date="2016-10" db="EMBL/GenBank/DDBJ databases">
        <authorList>
            <person name="de Groot N.N."/>
        </authorList>
    </citation>
    <scope>NUCLEOTIDE SEQUENCE [LARGE SCALE GENOMIC DNA]</scope>
    <source>
        <strain evidence="1 2">DSM 24677</strain>
    </source>
</reference>
<dbReference type="Proteomes" id="UP000199026">
    <property type="component" value="Unassembled WGS sequence"/>
</dbReference>